<feature type="domain" description="Rieske" evidence="5">
    <location>
        <begin position="24"/>
        <end position="63"/>
    </location>
</feature>
<evidence type="ECO:0000259" key="5">
    <source>
        <dbReference type="PROSITE" id="PS51296"/>
    </source>
</evidence>
<evidence type="ECO:0000256" key="1">
    <source>
        <dbReference type="ARBA" id="ARBA00022714"/>
    </source>
</evidence>
<protein>
    <recommendedName>
        <fullName evidence="5">Rieske domain-containing protein</fullName>
    </recommendedName>
</protein>
<keyword evidence="3" id="KW-0408">Iron</keyword>
<dbReference type="AlphaFoldDB" id="A0A077PN02"/>
<evidence type="ECO:0000256" key="3">
    <source>
        <dbReference type="ARBA" id="ARBA00023004"/>
    </source>
</evidence>
<name>A0A077PN02_XENBV</name>
<dbReference type="EMBL" id="CBSY010000216">
    <property type="protein sequence ID" value="CDH21144.1"/>
    <property type="molecule type" value="Genomic_DNA"/>
</dbReference>
<organism evidence="6 7">
    <name type="scientific">Xenorhabdus bovienii str. kraussei Quebec</name>
    <dbReference type="NCBI Taxonomy" id="1398203"/>
    <lineage>
        <taxon>Bacteria</taxon>
        <taxon>Pseudomonadati</taxon>
        <taxon>Pseudomonadota</taxon>
        <taxon>Gammaproteobacteria</taxon>
        <taxon>Enterobacterales</taxon>
        <taxon>Morganellaceae</taxon>
        <taxon>Xenorhabdus</taxon>
    </lineage>
</organism>
<dbReference type="Gene3D" id="2.102.10.10">
    <property type="entry name" value="Rieske [2Fe-2S] iron-sulphur domain"/>
    <property type="match status" value="1"/>
</dbReference>
<dbReference type="InterPro" id="IPR017941">
    <property type="entry name" value="Rieske_2Fe-2S"/>
</dbReference>
<dbReference type="GO" id="GO:0046872">
    <property type="term" value="F:metal ion binding"/>
    <property type="evidence" value="ECO:0007669"/>
    <property type="project" value="UniProtKB-KW"/>
</dbReference>
<keyword evidence="2" id="KW-0479">Metal-binding</keyword>
<accession>A0A077PN02</accession>
<evidence type="ECO:0000313" key="6">
    <source>
        <dbReference type="EMBL" id="CDH21144.1"/>
    </source>
</evidence>
<keyword evidence="1" id="KW-0001">2Fe-2S</keyword>
<dbReference type="PROSITE" id="PS51296">
    <property type="entry name" value="RIESKE"/>
    <property type="match status" value="1"/>
</dbReference>
<dbReference type="Pfam" id="PF00355">
    <property type="entry name" value="Rieske"/>
    <property type="match status" value="1"/>
</dbReference>
<sequence>MGIKKINYSGALLINFPAENERSVVYVENNKIIALNDKCPHRGGPIHLCKKHANGILECLWHGTKIKKPSMSKDVSAIYYRATGKIILVSVTKMDREWPVKILSEP</sequence>
<dbReference type="SUPFAM" id="SSF50022">
    <property type="entry name" value="ISP domain"/>
    <property type="match status" value="1"/>
</dbReference>
<keyword evidence="4" id="KW-0411">Iron-sulfur</keyword>
<gene>
    <name evidence="6" type="ORF">XBKQ1_2930001</name>
</gene>
<dbReference type="Proteomes" id="UP000028500">
    <property type="component" value="Unassembled WGS sequence"/>
</dbReference>
<evidence type="ECO:0000256" key="2">
    <source>
        <dbReference type="ARBA" id="ARBA00022723"/>
    </source>
</evidence>
<comment type="caution">
    <text evidence="6">The sequence shown here is derived from an EMBL/GenBank/DDBJ whole genome shotgun (WGS) entry which is preliminary data.</text>
</comment>
<evidence type="ECO:0000313" key="7">
    <source>
        <dbReference type="Proteomes" id="UP000028500"/>
    </source>
</evidence>
<dbReference type="HOGENOM" id="CLU_2222211_0_0_6"/>
<dbReference type="RefSeq" id="WP_038250826.1">
    <property type="nucleotide sequence ID" value="NZ_CAWLZI010000274.1"/>
</dbReference>
<dbReference type="InterPro" id="IPR036922">
    <property type="entry name" value="Rieske_2Fe-2S_sf"/>
</dbReference>
<keyword evidence="7" id="KW-1185">Reference proteome</keyword>
<reference evidence="6" key="1">
    <citation type="submission" date="2013-07" db="EMBL/GenBank/DDBJ databases">
        <title>Sub-species coevolution in mutualistic symbiosis.</title>
        <authorList>
            <person name="Murfin K."/>
            <person name="Klassen J."/>
            <person name="Lee M."/>
            <person name="Forst S."/>
            <person name="Stock P."/>
            <person name="Goodrich-Blair H."/>
        </authorList>
    </citation>
    <scope>NUCLEOTIDE SEQUENCE [LARGE SCALE GENOMIC DNA]</scope>
    <source>
        <strain evidence="6">Kraussei Quebec</strain>
    </source>
</reference>
<dbReference type="GO" id="GO:0051537">
    <property type="term" value="F:2 iron, 2 sulfur cluster binding"/>
    <property type="evidence" value="ECO:0007669"/>
    <property type="project" value="UniProtKB-KW"/>
</dbReference>
<proteinExistence type="predicted"/>
<dbReference type="OrthoDB" id="9769355at2"/>
<evidence type="ECO:0000256" key="4">
    <source>
        <dbReference type="ARBA" id="ARBA00023014"/>
    </source>
</evidence>